<sequence length="1435" mass="162691">MELGSRPHCFPNSTIRMLPESLSDVYQLYKRDTNAIATWLANTAKNNGYGATLDHLGNVSHGSGRLKGKARKKVKEATETARTIVELDMTTDEQMTSSINKSAHVLAIKAFVPLATFISAARPAIQVPLFLSITLDRVIKVRATFSRILGERLEQVDETSDAGHNHFLGVLEKVRDVLKPNMKSDALDLSSLDHNLKEAPAMSSDAVIGEGSTSNNPFDILSLYESTEDSADPFHAAQPPELNDEYEVKLKDNMSDAFIAFVVLMRVCQDLRDTVGWLWHCYKIGTVFLDATTISANAAIGFVREKEEQLTPLIERHGGVLSFVDLLSRGISKLLKEDPGFRELSADDIKFRAYVAEPYMQMCHVYRMLDEYRKSSSLSTVKAYDGSHGWYDEAMDLENATDRQTYHQDYSALLEVLPDISILSMASGKEFVKDEFTHGVRTMHKTERVPLWLCFAAQTYLDTLRGLHGHLDLPWNELLSTSERIKSSLARAIESPGDIHLVDDWPAVKGLVDQMIQKSSGWGSDPTFRYKTKRGLSVKPNQFLRRHPLYCGLWAHNMRAQFHEVGVKFASAFGYVHQSYQLYHALKQEELLGPDQKWQDMETLLMLQSRETFFANQDPTTPQGYLQNLSLRSGFAITKSASKKFRKKKTERGKLKEKCEFSMQFMDLYRQTALRGVTICDVQQMIAATGSRFVMTKDGERRIDLGCKTYPTAKDAPDKMPLRELVIGLSNVVLSEAHQMALDYFQLHQVCLEVLEQIRGMIDAQTVRRLAPESPVQKHLPAVVTMVLRDAAGDEPQGLLQLSASTLSSYIESMPYGHCTWAMRDLGNCQRPESRLSIGEMDDLSRLLELPDELLGAIVSYIPTAADTAAFGLTCRRLRKVVCTSPVWRQHCITTWRHWDPQYELPAKLAQPPLQTDWRQLFLQRVDDDLAAALIFQDLVSTQRKRLHRMHEIAEKGLNIQDLLLNLRDRTPDEAEDVLARRWHADAILRMMHRSRAVEVWRRFQLGDEITTEEALCAFDMFVLGNGLGDFSTVERRFDSIAQSIRDQAADFDDKTVRQKALLIAGFLWSEGLVGMPALQPDEANYHALRNNFITLALLSPIHASLPLQSVAIYCAVARRLGVIATPSNFPRHVHAVVQAPPDQTLDGQPKSTDTGPELLHVDTWQQPHQLHEDQLRLRLLQTGIPAGNHDQQLGPADGRDTLIRASRNILVSVNNARLHHEGGDTPPHEHPYAPDPATAQYGAFWAMSLLVDSDAGLAPQRREFLQVLLQQFHNQFPEDFAMIQNLIFPMLQGAPEHHQMVEFIDSIIADDSEPKEQKLRGAEGAGVRYRIGHYFEHRHYSYKGFIVGWDVQCEAGPGWIERMQVDNLPRGRYQPFYNIMAEDKSHRYVAEENIQILKEQPTETLLQLAGRYFKRWDDNEQKFVSNIRDQYPDD</sequence>
<dbReference type="EMBL" id="JAUJFL010000007">
    <property type="protein sequence ID" value="KAK2599794.1"/>
    <property type="molecule type" value="Genomic_DNA"/>
</dbReference>
<dbReference type="PROSITE" id="PS50181">
    <property type="entry name" value="FBOX"/>
    <property type="match status" value="1"/>
</dbReference>
<comment type="caution">
    <text evidence="2">The sequence shown here is derived from an EMBL/GenBank/DDBJ whole genome shotgun (WGS) entry which is preliminary data.</text>
</comment>
<dbReference type="InterPro" id="IPR011722">
    <property type="entry name" value="Hemimethylated_DNA-bd_dom"/>
</dbReference>
<dbReference type="InterPro" id="IPR046539">
    <property type="entry name" value="DUF6604"/>
</dbReference>
<keyword evidence="3" id="KW-1185">Reference proteome</keyword>
<dbReference type="PANTHER" id="PTHR38795">
    <property type="entry name" value="DUF6604 DOMAIN-CONTAINING PROTEIN"/>
    <property type="match status" value="1"/>
</dbReference>
<proteinExistence type="predicted"/>
<gene>
    <name evidence="2" type="ORF">N8I77_011519</name>
</gene>
<evidence type="ECO:0000313" key="3">
    <source>
        <dbReference type="Proteomes" id="UP001265746"/>
    </source>
</evidence>
<protein>
    <recommendedName>
        <fullName evidence="1">F-box domain-containing protein</fullName>
    </recommendedName>
</protein>
<dbReference type="Pfam" id="PF13369">
    <property type="entry name" value="Transglut_core2"/>
    <property type="match status" value="1"/>
</dbReference>
<organism evidence="2 3">
    <name type="scientific">Phomopsis amygdali</name>
    <name type="common">Fusicoccum amygdali</name>
    <dbReference type="NCBI Taxonomy" id="1214568"/>
    <lineage>
        <taxon>Eukaryota</taxon>
        <taxon>Fungi</taxon>
        <taxon>Dikarya</taxon>
        <taxon>Ascomycota</taxon>
        <taxon>Pezizomycotina</taxon>
        <taxon>Sordariomycetes</taxon>
        <taxon>Sordariomycetidae</taxon>
        <taxon>Diaporthales</taxon>
        <taxon>Diaporthaceae</taxon>
        <taxon>Diaporthe</taxon>
    </lineage>
</organism>
<dbReference type="InterPro" id="IPR001810">
    <property type="entry name" value="F-box_dom"/>
</dbReference>
<accession>A0AAD9W0A4</accession>
<dbReference type="Proteomes" id="UP001265746">
    <property type="component" value="Unassembled WGS sequence"/>
</dbReference>
<dbReference type="SMART" id="SM00992">
    <property type="entry name" value="YccV-like"/>
    <property type="match status" value="1"/>
</dbReference>
<dbReference type="Pfam" id="PF08755">
    <property type="entry name" value="YccV-like"/>
    <property type="match status" value="1"/>
</dbReference>
<evidence type="ECO:0000259" key="1">
    <source>
        <dbReference type="PROSITE" id="PS50181"/>
    </source>
</evidence>
<dbReference type="SUPFAM" id="SSF141255">
    <property type="entry name" value="YccV-like"/>
    <property type="match status" value="1"/>
</dbReference>
<dbReference type="SUPFAM" id="SSF81383">
    <property type="entry name" value="F-box domain"/>
    <property type="match status" value="1"/>
</dbReference>
<dbReference type="Gene3D" id="1.20.1280.50">
    <property type="match status" value="1"/>
</dbReference>
<name>A0AAD9W0A4_PHOAM</name>
<dbReference type="Gene3D" id="2.30.30.390">
    <property type="entry name" value="Hemimethylated DNA-binding domain"/>
    <property type="match status" value="1"/>
</dbReference>
<dbReference type="Pfam" id="PF20253">
    <property type="entry name" value="DUF6604"/>
    <property type="match status" value="1"/>
</dbReference>
<dbReference type="InterPro" id="IPR036047">
    <property type="entry name" value="F-box-like_dom_sf"/>
</dbReference>
<dbReference type="InterPro" id="IPR032698">
    <property type="entry name" value="SirB1_N"/>
</dbReference>
<dbReference type="InterPro" id="IPR036623">
    <property type="entry name" value="Hemimethylated_DNA-bd_sf"/>
</dbReference>
<dbReference type="NCBIfam" id="TIGR02097">
    <property type="entry name" value="yccV"/>
    <property type="match status" value="1"/>
</dbReference>
<dbReference type="PANTHER" id="PTHR38795:SF1">
    <property type="entry name" value="DUF6604 DOMAIN-CONTAINING PROTEIN"/>
    <property type="match status" value="1"/>
</dbReference>
<dbReference type="GO" id="GO:0003677">
    <property type="term" value="F:DNA binding"/>
    <property type="evidence" value="ECO:0007669"/>
    <property type="project" value="InterPro"/>
</dbReference>
<reference evidence="2" key="1">
    <citation type="submission" date="2023-06" db="EMBL/GenBank/DDBJ databases">
        <authorList>
            <person name="Noh H."/>
        </authorList>
    </citation>
    <scope>NUCLEOTIDE SEQUENCE</scope>
    <source>
        <strain evidence="2">DUCC20226</strain>
    </source>
</reference>
<dbReference type="Pfam" id="PF12937">
    <property type="entry name" value="F-box-like"/>
    <property type="match status" value="1"/>
</dbReference>
<dbReference type="SMART" id="SM00256">
    <property type="entry name" value="FBOX"/>
    <property type="match status" value="1"/>
</dbReference>
<evidence type="ECO:0000313" key="2">
    <source>
        <dbReference type="EMBL" id="KAK2599794.1"/>
    </source>
</evidence>
<feature type="domain" description="F-box" evidence="1">
    <location>
        <begin position="844"/>
        <end position="891"/>
    </location>
</feature>